<reference evidence="3" key="1">
    <citation type="submission" date="2022-01" db="EMBL/GenBank/DDBJ databases">
        <authorList>
            <person name="King R."/>
        </authorList>
    </citation>
    <scope>NUCLEOTIDE SEQUENCE</scope>
</reference>
<evidence type="ECO:0000256" key="1">
    <source>
        <dbReference type="ARBA" id="ARBA00008999"/>
    </source>
</evidence>
<evidence type="ECO:0000259" key="2">
    <source>
        <dbReference type="Pfam" id="PF01509"/>
    </source>
</evidence>
<dbReference type="GO" id="GO:0001522">
    <property type="term" value="P:pseudouridine synthesis"/>
    <property type="evidence" value="ECO:0007669"/>
    <property type="project" value="InterPro"/>
</dbReference>
<dbReference type="GO" id="GO:0003723">
    <property type="term" value="F:RNA binding"/>
    <property type="evidence" value="ECO:0007669"/>
    <property type="project" value="InterPro"/>
</dbReference>
<dbReference type="Proteomes" id="UP001153620">
    <property type="component" value="Chromosome 2"/>
</dbReference>
<dbReference type="OrthoDB" id="9995526at2759"/>
<dbReference type="SUPFAM" id="SSF55120">
    <property type="entry name" value="Pseudouridine synthase"/>
    <property type="match status" value="1"/>
</dbReference>
<gene>
    <name evidence="3" type="ORF">CHIRRI_LOCUS8480</name>
</gene>
<dbReference type="InterPro" id="IPR020103">
    <property type="entry name" value="PsdUridine_synth_cat_dom_sf"/>
</dbReference>
<accession>A0A9N9RUZ6</accession>
<dbReference type="Gene3D" id="3.30.2350.10">
    <property type="entry name" value="Pseudouridine synthase"/>
    <property type="match status" value="1"/>
</dbReference>
<dbReference type="InterPro" id="IPR039048">
    <property type="entry name" value="Trub2"/>
</dbReference>
<reference evidence="3" key="2">
    <citation type="submission" date="2022-10" db="EMBL/GenBank/DDBJ databases">
        <authorList>
            <consortium name="ENA_rothamsted_submissions"/>
            <consortium name="culmorum"/>
            <person name="King R."/>
        </authorList>
    </citation>
    <scope>NUCLEOTIDE SEQUENCE</scope>
</reference>
<dbReference type="GO" id="GO:0006396">
    <property type="term" value="P:RNA processing"/>
    <property type="evidence" value="ECO:0007669"/>
    <property type="project" value="InterPro"/>
</dbReference>
<dbReference type="PANTHER" id="PTHR13195">
    <property type="entry name" value="PSEUDOURIDINE SYNTHASE-RELATED"/>
    <property type="match status" value="1"/>
</dbReference>
<proteinExistence type="inferred from homology"/>
<dbReference type="GO" id="GO:0009982">
    <property type="term" value="F:pseudouridine synthase activity"/>
    <property type="evidence" value="ECO:0007669"/>
    <property type="project" value="InterPro"/>
</dbReference>
<dbReference type="AlphaFoldDB" id="A0A9N9RUZ6"/>
<protein>
    <recommendedName>
        <fullName evidence="2">Pseudouridine synthase II N-terminal domain-containing protein</fullName>
    </recommendedName>
</protein>
<name>A0A9N9RUZ6_9DIPT</name>
<dbReference type="InterPro" id="IPR002501">
    <property type="entry name" value="PsdUridine_synth_N"/>
</dbReference>
<evidence type="ECO:0000313" key="4">
    <source>
        <dbReference type="Proteomes" id="UP001153620"/>
    </source>
</evidence>
<keyword evidence="4" id="KW-1185">Reference proteome</keyword>
<evidence type="ECO:0000313" key="3">
    <source>
        <dbReference type="EMBL" id="CAG9805611.1"/>
    </source>
</evidence>
<dbReference type="EMBL" id="OU895878">
    <property type="protein sequence ID" value="CAG9805611.1"/>
    <property type="molecule type" value="Genomic_DNA"/>
</dbReference>
<feature type="domain" description="Pseudouridine synthase II N-terminal" evidence="2">
    <location>
        <begin position="105"/>
        <end position="235"/>
    </location>
</feature>
<organism evidence="3 4">
    <name type="scientific">Chironomus riparius</name>
    <dbReference type="NCBI Taxonomy" id="315576"/>
    <lineage>
        <taxon>Eukaryota</taxon>
        <taxon>Metazoa</taxon>
        <taxon>Ecdysozoa</taxon>
        <taxon>Arthropoda</taxon>
        <taxon>Hexapoda</taxon>
        <taxon>Insecta</taxon>
        <taxon>Pterygota</taxon>
        <taxon>Neoptera</taxon>
        <taxon>Endopterygota</taxon>
        <taxon>Diptera</taxon>
        <taxon>Nematocera</taxon>
        <taxon>Chironomoidea</taxon>
        <taxon>Chironomidae</taxon>
        <taxon>Chironominae</taxon>
        <taxon>Chironomus</taxon>
    </lineage>
</organism>
<dbReference type="PANTHER" id="PTHR13195:SF0">
    <property type="entry name" value="PSEUDOURIDYLATE SYNTHASE TRUB2, MITOCHONDRIAL"/>
    <property type="match status" value="1"/>
</dbReference>
<sequence length="321" mass="36515">MISARKSSLRAVSDAQKLWPHLNGVFCVYKPSNLTINQTRFTIISNICRDLNELSVRPPRKRVLIEPSTDCKYLVKTQNDLSDHVLVVGDRYQNCDIVMSGSHNLGKLTSGVMTFGLNRGAKMASRIRDNRPIRVYHVTGKLGKSTESHFYDSPTTAKATFDHVHLGKLNSLLTSLQASHQRKMYEMCGVDMQSQSAYELAIKGPIRPAISNIPLLYSIRCIEYKRPYFTLEIHACNESENYLGILINEIGIELKSLAYCSQIRCIRESHFTLEDALVKRHWNVEALLGNLKRCRDILLKHPEIIAQTNPILENMNKEQSQ</sequence>
<dbReference type="Pfam" id="PF01509">
    <property type="entry name" value="TruB_N"/>
    <property type="match status" value="1"/>
</dbReference>
<comment type="similarity">
    <text evidence="1">Belongs to the pseudouridine synthase TruB family.</text>
</comment>